<dbReference type="STRING" id="1505087.AYJ54_24715"/>
<name>A0A176YET5_9BRAD</name>
<dbReference type="AlphaFoldDB" id="A0A176YET5"/>
<keyword evidence="4" id="KW-0653">Protein transport</keyword>
<evidence type="ECO:0000313" key="8">
    <source>
        <dbReference type="Proteomes" id="UP000076959"/>
    </source>
</evidence>
<keyword evidence="2" id="KW-0813">Transport</keyword>
<dbReference type="PANTHER" id="PTHR34982">
    <property type="entry name" value="YOP PROTEINS TRANSLOCATION PROTEIN L"/>
    <property type="match status" value="1"/>
</dbReference>
<dbReference type="PANTHER" id="PTHR34982:SF1">
    <property type="entry name" value="FLAGELLAR ASSEMBLY PROTEIN FLIH"/>
    <property type="match status" value="1"/>
</dbReference>
<evidence type="ECO:0000256" key="6">
    <source>
        <dbReference type="ARBA" id="ARBA00040494"/>
    </source>
</evidence>
<sequence>MTANDPASAVAPQIRPLGSLIPAAELEIWCDAAQARAVAVRHLQRARSWAHTAYRQERARGRAEGLKTGGEEMARLIAQAACEVARQKAVLEQELPELVMEIVSDLVGAFDPGEMLVRTIRHAIDRKYAGAKISLRVSPVQADATAREFTAYDGREGRPQVRIEPDPALPSGQCVLWSEFGNVDLGLASQLRALRLGLGLSSEEGRP</sequence>
<evidence type="ECO:0000256" key="2">
    <source>
        <dbReference type="ARBA" id="ARBA00022448"/>
    </source>
</evidence>
<evidence type="ECO:0000256" key="3">
    <source>
        <dbReference type="ARBA" id="ARBA00022490"/>
    </source>
</evidence>
<keyword evidence="8" id="KW-1185">Reference proteome</keyword>
<comment type="subcellular location">
    <subcellularLocation>
        <location evidence="1">Cytoplasm</location>
    </subcellularLocation>
</comment>
<evidence type="ECO:0000256" key="5">
    <source>
        <dbReference type="ARBA" id="ARBA00024335"/>
    </source>
</evidence>
<gene>
    <name evidence="7" type="ORF">AYJ54_24715</name>
</gene>
<dbReference type="InterPro" id="IPR012842">
    <property type="entry name" value="T3SS_SctL/SctL2"/>
</dbReference>
<comment type="similarity">
    <text evidence="5">Belongs to the SctL stator family.</text>
</comment>
<proteinExistence type="inferred from homology"/>
<accession>A0A176YET5</accession>
<dbReference type="Pfam" id="PF06635">
    <property type="entry name" value="T3SS_SCTL"/>
    <property type="match status" value="1"/>
</dbReference>
<dbReference type="OrthoDB" id="9802671at2"/>
<dbReference type="InterPro" id="IPR051472">
    <property type="entry name" value="T3SS_Stator/FliH"/>
</dbReference>
<keyword evidence="3" id="KW-0963">Cytoplasm</keyword>
<evidence type="ECO:0000256" key="4">
    <source>
        <dbReference type="ARBA" id="ARBA00022927"/>
    </source>
</evidence>
<dbReference type="RefSeq" id="WP_063680232.1">
    <property type="nucleotide sequence ID" value="NZ_LUUB01000089.1"/>
</dbReference>
<protein>
    <recommendedName>
        <fullName evidence="6">Type 3 secretion system stator protein</fullName>
    </recommendedName>
</protein>
<dbReference type="EMBL" id="LUUB01000089">
    <property type="protein sequence ID" value="OAF03747.1"/>
    <property type="molecule type" value="Genomic_DNA"/>
</dbReference>
<organism evidence="7 8">
    <name type="scientific">Bradyrhizobium centrolobii</name>
    <dbReference type="NCBI Taxonomy" id="1505087"/>
    <lineage>
        <taxon>Bacteria</taxon>
        <taxon>Pseudomonadati</taxon>
        <taxon>Pseudomonadota</taxon>
        <taxon>Alphaproteobacteria</taxon>
        <taxon>Hyphomicrobiales</taxon>
        <taxon>Nitrobacteraceae</taxon>
        <taxon>Bradyrhizobium</taxon>
    </lineage>
</organism>
<reference evidence="7 8" key="1">
    <citation type="submission" date="2016-03" db="EMBL/GenBank/DDBJ databases">
        <title>Draft Genome Sequence of the Strain BR 10245 (Bradyrhizobium sp.) isolated from nodules of Centrolobium paraense.</title>
        <authorList>
            <person name="Simoes-Araujo J.L.Sr."/>
            <person name="Barauna A.C."/>
            <person name="Silva K."/>
            <person name="Zilli J.E."/>
        </authorList>
    </citation>
    <scope>NUCLEOTIDE SEQUENCE [LARGE SCALE GENOMIC DNA]</scope>
    <source>
        <strain evidence="7 8">BR 10245</strain>
    </source>
</reference>
<dbReference type="Proteomes" id="UP000076959">
    <property type="component" value="Unassembled WGS sequence"/>
</dbReference>
<dbReference type="NCBIfam" id="TIGR02499">
    <property type="entry name" value="HrpE_YscL_not"/>
    <property type="match status" value="1"/>
</dbReference>
<dbReference type="GO" id="GO:0005829">
    <property type="term" value="C:cytosol"/>
    <property type="evidence" value="ECO:0007669"/>
    <property type="project" value="TreeGrafter"/>
</dbReference>
<evidence type="ECO:0000256" key="1">
    <source>
        <dbReference type="ARBA" id="ARBA00004496"/>
    </source>
</evidence>
<comment type="caution">
    <text evidence="7">The sequence shown here is derived from an EMBL/GenBank/DDBJ whole genome shotgun (WGS) entry which is preliminary data.</text>
</comment>
<evidence type="ECO:0000313" key="7">
    <source>
        <dbReference type="EMBL" id="OAF03747.1"/>
    </source>
</evidence>
<dbReference type="GO" id="GO:0030254">
    <property type="term" value="P:protein secretion by the type III secretion system"/>
    <property type="evidence" value="ECO:0007669"/>
    <property type="project" value="InterPro"/>
</dbReference>
<dbReference type="InterPro" id="IPR010586">
    <property type="entry name" value="T3SS_stator_protein"/>
</dbReference>